<dbReference type="GO" id="GO:0046872">
    <property type="term" value="F:metal ion binding"/>
    <property type="evidence" value="ECO:0007669"/>
    <property type="project" value="UniProtKB-KW"/>
</dbReference>
<dbReference type="SUPFAM" id="SSF54211">
    <property type="entry name" value="Ribosomal protein S5 domain 2-like"/>
    <property type="match status" value="2"/>
</dbReference>
<dbReference type="OrthoDB" id="9802746at2"/>
<feature type="binding site" evidence="12">
    <location>
        <position position="241"/>
    </location>
    <ligand>
        <name>Zn(2+)</name>
        <dbReference type="ChEBI" id="CHEBI:29105"/>
    </ligand>
</feature>
<keyword evidence="14" id="KW-1185">Reference proteome</keyword>
<dbReference type="Gene3D" id="3.30.1700.10">
    <property type="entry name" value="lpxc deacetylase, domain 2"/>
    <property type="match status" value="1"/>
</dbReference>
<dbReference type="EC" id="3.5.1.108" evidence="4 12"/>
<feature type="binding site" evidence="12">
    <location>
        <position position="80"/>
    </location>
    <ligand>
        <name>Zn(2+)</name>
        <dbReference type="ChEBI" id="CHEBI:29105"/>
    </ligand>
</feature>
<evidence type="ECO:0000256" key="9">
    <source>
        <dbReference type="ARBA" id="ARBA00022833"/>
    </source>
</evidence>
<evidence type="ECO:0000256" key="6">
    <source>
        <dbReference type="ARBA" id="ARBA00022556"/>
    </source>
</evidence>
<evidence type="ECO:0000256" key="11">
    <source>
        <dbReference type="ARBA" id="ARBA00024535"/>
    </source>
</evidence>
<accession>A0A4S2H9Y9</accession>
<sequence>MIERTTLASAAVCAGIGLHTGARVRMAMRPAKPGTGIVFERSDLDLDNTLIEARYDRVRSTDLGTTLVNDDGASIATVEHLMAALAGLGIDDLHIELDGPEVPAMDGSSAPFVDLALRAGLANHPLPRRAIQVLKPVSVTDGGREAAFLPSLQQSIDVEIDFPDPAIGRQRFAFEVTPDAFGTLVAPARTFGFRREYEMLLKAGLARGGSMDNAIVLEDGKVANPGGLRFADEFVRHKALDALGDLYLAGAPILGLYKATRPGHGINALAVRTLLADTTAWKWVSMRDIAARSDRIAQT</sequence>
<dbReference type="NCBIfam" id="TIGR00325">
    <property type="entry name" value="lpxC"/>
    <property type="match status" value="1"/>
</dbReference>
<dbReference type="GO" id="GO:0009245">
    <property type="term" value="P:lipid A biosynthetic process"/>
    <property type="evidence" value="ECO:0007669"/>
    <property type="project" value="UniProtKB-UniRule"/>
</dbReference>
<dbReference type="GO" id="GO:0103117">
    <property type="term" value="F:UDP-3-O-acyl-N-acetylglucosamine deacetylase activity"/>
    <property type="evidence" value="ECO:0007669"/>
    <property type="project" value="UniProtKB-UniRule"/>
</dbReference>
<keyword evidence="9 12" id="KW-0862">Zinc</keyword>
<evidence type="ECO:0000313" key="14">
    <source>
        <dbReference type="Proteomes" id="UP000305451"/>
    </source>
</evidence>
<comment type="function">
    <text evidence="2 12">Catalyzes the hydrolysis of UDP-3-O-myristoyl-N-acetylglucosamine to form UDP-3-O-myristoylglucosamine and acetate, the committed step in lipid A biosynthesis.</text>
</comment>
<name>A0A4S2H9Y9_9PROT</name>
<gene>
    <name evidence="12" type="primary">lpxC</name>
    <name evidence="13" type="ORF">E5162_06510</name>
</gene>
<dbReference type="UniPathway" id="UPA00359">
    <property type="reaction ID" value="UER00478"/>
</dbReference>
<comment type="similarity">
    <text evidence="12">Belongs to the LpxC family.</text>
</comment>
<comment type="catalytic activity">
    <reaction evidence="11 12">
        <text>a UDP-3-O-[(3R)-3-hydroxyacyl]-N-acetyl-alpha-D-glucosamine + H2O = a UDP-3-O-[(3R)-3-hydroxyacyl]-alpha-D-glucosamine + acetate</text>
        <dbReference type="Rhea" id="RHEA:67816"/>
        <dbReference type="ChEBI" id="CHEBI:15377"/>
        <dbReference type="ChEBI" id="CHEBI:30089"/>
        <dbReference type="ChEBI" id="CHEBI:137740"/>
        <dbReference type="ChEBI" id="CHEBI:173225"/>
        <dbReference type="EC" id="3.5.1.108"/>
    </reaction>
</comment>
<dbReference type="InterPro" id="IPR011334">
    <property type="entry name" value="UDP-acyl_GlcNac_deAcase_C"/>
</dbReference>
<dbReference type="HAMAP" id="MF_00388">
    <property type="entry name" value="LpxC"/>
    <property type="match status" value="1"/>
</dbReference>
<evidence type="ECO:0000256" key="7">
    <source>
        <dbReference type="ARBA" id="ARBA00022723"/>
    </source>
</evidence>
<evidence type="ECO:0000256" key="4">
    <source>
        <dbReference type="ARBA" id="ARBA00012745"/>
    </source>
</evidence>
<protein>
    <recommendedName>
        <fullName evidence="4 12">UDP-3-O-acyl-N-acetylglucosamine deacetylase</fullName>
        <shortName evidence="12">UDP-3-O-acyl-GlcNAc deacetylase</shortName>
        <ecNumber evidence="4 12">3.5.1.108</ecNumber>
    </recommendedName>
    <alternativeName>
        <fullName evidence="12">UDP-3-O-[R-3-hydroxymyristoyl]-N-acetylglucosamine deacetylase</fullName>
    </alternativeName>
</protein>
<evidence type="ECO:0000256" key="1">
    <source>
        <dbReference type="ARBA" id="ARBA00001947"/>
    </source>
</evidence>
<dbReference type="Proteomes" id="UP000305451">
    <property type="component" value="Unassembled WGS sequence"/>
</dbReference>
<dbReference type="RefSeq" id="WP_135944173.1">
    <property type="nucleotide sequence ID" value="NZ_BMEI01000002.1"/>
</dbReference>
<comment type="pathway">
    <text evidence="3 12">Glycolipid biosynthesis; lipid IV(A) biosynthesis; lipid IV(A) from (3R)-3-hydroxytetradecanoyl-[acyl-carrier-protein] and UDP-N-acetyl-alpha-D-glucosamine: step 2/6.</text>
</comment>
<dbReference type="PANTHER" id="PTHR33694">
    <property type="entry name" value="UDP-3-O-ACYL-N-ACETYLGLUCOSAMINE DEACETYLASE 1, MITOCHONDRIAL-RELATED"/>
    <property type="match status" value="1"/>
</dbReference>
<comment type="cofactor">
    <cofactor evidence="1 12">
        <name>Zn(2+)</name>
        <dbReference type="ChEBI" id="CHEBI:29105"/>
    </cofactor>
</comment>
<keyword evidence="10 12" id="KW-0443">Lipid metabolism</keyword>
<evidence type="ECO:0000256" key="2">
    <source>
        <dbReference type="ARBA" id="ARBA00002923"/>
    </source>
</evidence>
<feature type="binding site" evidence="12">
    <location>
        <position position="237"/>
    </location>
    <ligand>
        <name>Zn(2+)</name>
        <dbReference type="ChEBI" id="CHEBI:29105"/>
    </ligand>
</feature>
<evidence type="ECO:0000256" key="10">
    <source>
        <dbReference type="ARBA" id="ARBA00023098"/>
    </source>
</evidence>
<evidence type="ECO:0000256" key="3">
    <source>
        <dbReference type="ARBA" id="ARBA00005002"/>
    </source>
</evidence>
<dbReference type="AlphaFoldDB" id="A0A4S2H9Y9"/>
<keyword evidence="7 12" id="KW-0479">Metal-binding</keyword>
<comment type="caution">
    <text evidence="13">The sequence shown here is derived from an EMBL/GenBank/DDBJ whole genome shotgun (WGS) entry which is preliminary data.</text>
</comment>
<feature type="active site" description="Proton donor" evidence="12">
    <location>
        <position position="264"/>
    </location>
</feature>
<evidence type="ECO:0000256" key="5">
    <source>
        <dbReference type="ARBA" id="ARBA00022516"/>
    </source>
</evidence>
<proteinExistence type="inferred from homology"/>
<evidence type="ECO:0000256" key="8">
    <source>
        <dbReference type="ARBA" id="ARBA00022801"/>
    </source>
</evidence>
<dbReference type="InterPro" id="IPR004463">
    <property type="entry name" value="UDP-acyl_GlcNac_deAcase"/>
</dbReference>
<dbReference type="PANTHER" id="PTHR33694:SF1">
    <property type="entry name" value="UDP-3-O-ACYL-N-ACETYLGLUCOSAMINE DEACETYLASE 1, MITOCHONDRIAL-RELATED"/>
    <property type="match status" value="1"/>
</dbReference>
<dbReference type="InterPro" id="IPR015870">
    <property type="entry name" value="UDP-acyl_N-AcGlcN_deAcase_N"/>
</dbReference>
<evidence type="ECO:0000256" key="12">
    <source>
        <dbReference type="HAMAP-Rule" id="MF_00388"/>
    </source>
</evidence>
<dbReference type="GO" id="GO:0016020">
    <property type="term" value="C:membrane"/>
    <property type="evidence" value="ECO:0007669"/>
    <property type="project" value="GOC"/>
</dbReference>
<organism evidence="13 14">
    <name type="scientific">Marinicauda pacifica</name>
    <dbReference type="NCBI Taxonomy" id="1133559"/>
    <lineage>
        <taxon>Bacteria</taxon>
        <taxon>Pseudomonadati</taxon>
        <taxon>Pseudomonadota</taxon>
        <taxon>Alphaproteobacteria</taxon>
        <taxon>Maricaulales</taxon>
        <taxon>Maricaulaceae</taxon>
        <taxon>Marinicauda</taxon>
    </lineage>
</organism>
<dbReference type="InterPro" id="IPR020568">
    <property type="entry name" value="Ribosomal_Su5_D2-typ_SF"/>
</dbReference>
<dbReference type="Gene3D" id="3.30.230.20">
    <property type="entry name" value="lpxc deacetylase, domain 1"/>
    <property type="match status" value="1"/>
</dbReference>
<keyword evidence="5 12" id="KW-0444">Lipid biosynthesis</keyword>
<keyword evidence="8 12" id="KW-0378">Hydrolase</keyword>
<dbReference type="Pfam" id="PF03331">
    <property type="entry name" value="LpxC"/>
    <property type="match status" value="1"/>
</dbReference>
<reference evidence="13 14" key="1">
    <citation type="journal article" date="2013" name="Int. J. Syst. Evol. Microbiol.">
        <title>Marinicauda pacifica gen. nov., sp. nov., a prosthecate alphaproteobacterium of the family Hyphomonadaceae isolated from deep seawater.</title>
        <authorList>
            <person name="Zhang X.Y."/>
            <person name="Li G.W."/>
            <person name="Wang C.S."/>
            <person name="Zhang Y.J."/>
            <person name="Xu X.W."/>
            <person name="Li H."/>
            <person name="Liu A."/>
            <person name="Liu C."/>
            <person name="Xie B.B."/>
            <person name="Qin Q.L."/>
            <person name="Xu Z."/>
            <person name="Chen X.L."/>
            <person name="Zhou B.C."/>
            <person name="Zhang Y.Z."/>
        </authorList>
    </citation>
    <scope>NUCLEOTIDE SEQUENCE [LARGE SCALE GENOMIC DNA]</scope>
    <source>
        <strain evidence="13 14">P-1 km-3</strain>
    </source>
</reference>
<dbReference type="EMBL" id="SRXV01000002">
    <property type="protein sequence ID" value="TGY92724.1"/>
    <property type="molecule type" value="Genomic_DNA"/>
</dbReference>
<keyword evidence="6 12" id="KW-0441">Lipid A biosynthesis</keyword>
<evidence type="ECO:0000313" key="13">
    <source>
        <dbReference type="EMBL" id="TGY92724.1"/>
    </source>
</evidence>